<dbReference type="Proteomes" id="UP000243002">
    <property type="component" value="Unassembled WGS sequence"/>
</dbReference>
<protein>
    <recommendedName>
        <fullName evidence="1">Coenzyme Q-binding protein COQ10 START domain-containing protein</fullName>
    </recommendedName>
</protein>
<dbReference type="Pfam" id="PF03364">
    <property type="entry name" value="Polyketide_cyc"/>
    <property type="match status" value="1"/>
</dbReference>
<name>A0A2P7N1H1_9CYAN</name>
<dbReference type="InterPro" id="IPR005031">
    <property type="entry name" value="COQ10_START"/>
</dbReference>
<dbReference type="AlphaFoldDB" id="A0A2P7N1H1"/>
<dbReference type="SUPFAM" id="SSF55961">
    <property type="entry name" value="Bet v1-like"/>
    <property type="match status" value="1"/>
</dbReference>
<evidence type="ECO:0000313" key="2">
    <source>
        <dbReference type="EMBL" id="PSJ07312.1"/>
    </source>
</evidence>
<dbReference type="InterPro" id="IPR023393">
    <property type="entry name" value="START-like_dom_sf"/>
</dbReference>
<evidence type="ECO:0000313" key="3">
    <source>
        <dbReference type="Proteomes" id="UP000243002"/>
    </source>
</evidence>
<accession>A0A2P7N1H1</accession>
<evidence type="ECO:0000259" key="1">
    <source>
        <dbReference type="Pfam" id="PF03364"/>
    </source>
</evidence>
<organism evidence="2 3">
    <name type="scientific">Cyanobium usitatum str. Tous</name>
    <dbReference type="NCBI Taxonomy" id="2116684"/>
    <lineage>
        <taxon>Bacteria</taxon>
        <taxon>Bacillati</taxon>
        <taxon>Cyanobacteriota</taxon>
        <taxon>Cyanophyceae</taxon>
        <taxon>Synechococcales</taxon>
        <taxon>Prochlorococcaceae</taxon>
        <taxon>Cyanobium</taxon>
    </lineage>
</organism>
<dbReference type="EMBL" id="PXXO01000001">
    <property type="protein sequence ID" value="PSJ07312.1"/>
    <property type="molecule type" value="Genomic_DNA"/>
</dbReference>
<keyword evidence="3" id="KW-1185">Reference proteome</keyword>
<feature type="domain" description="Coenzyme Q-binding protein COQ10 START" evidence="1">
    <location>
        <begin position="160"/>
        <end position="273"/>
    </location>
</feature>
<proteinExistence type="predicted"/>
<gene>
    <name evidence="2" type="ORF">C7K55_00785</name>
</gene>
<dbReference type="Gene3D" id="3.30.530.20">
    <property type="match status" value="1"/>
</dbReference>
<reference evidence="2 3" key="1">
    <citation type="journal article" date="2018" name="Environ. Microbiol.">
        <title>Ecological and genomic features of two widespread freshwater picocyanobacteria.</title>
        <authorList>
            <person name="Cabello-Yeves P.J."/>
            <person name="Picazo A."/>
            <person name="Camacho A."/>
            <person name="Callieri C."/>
            <person name="Rosselli R."/>
            <person name="Roda-Garcia J.J."/>
            <person name="Coutinho F.H."/>
            <person name="Rodriguez-Valera F."/>
        </authorList>
    </citation>
    <scope>NUCLEOTIDE SEQUENCE [LARGE SCALE GENOMIC DNA]</scope>
    <source>
        <strain evidence="2 3">Tous</strain>
    </source>
</reference>
<sequence length="295" mass="31408">MGPGDVIPVEETEIKAQGAVLAHLPAAQQPVDLLAATVAHLQPPAAAALELAHLLAEQAVIEAGAAGIKTAEEIDTTPRLVLIDNEVIRLDTVLVFRLLQRRNLPGTLALVATLQALPGAVLPAAAAVPPAPVRLAAASPAPGRVNLQGKQGRYTASVQVPVSAQKAWNVLTNYESMAGVMPDIQQAKVVSRSGRSLELAQIYQAPYTFGQRIKALLRVQETAPSQMSYELISGDRIKKLQGTWTITPVKGGVIVKHQIEVVPEIPGFLIGSYYDLTEANLRQSMQILAKLMLKG</sequence>
<comment type="caution">
    <text evidence="2">The sequence shown here is derived from an EMBL/GenBank/DDBJ whole genome shotgun (WGS) entry which is preliminary data.</text>
</comment>